<dbReference type="InterPro" id="IPR050834">
    <property type="entry name" value="Glycosyltransf_2"/>
</dbReference>
<dbReference type="Proteomes" id="UP000434052">
    <property type="component" value="Unassembled WGS sequence"/>
</dbReference>
<evidence type="ECO:0000313" key="3">
    <source>
        <dbReference type="Proteomes" id="UP000434052"/>
    </source>
</evidence>
<sequence length="329" mass="36624">MTQLTQKSTSAATPAISVVVPHYNRGDIVLRTLQALEEQRLDAPYEVIVVDDCSTDGSWDLIQEFAQSRGEWLQAIRLERNSNASAARNAGLARVRAPLVLFLDADIVTRPDVLAAHLEGHTLRPEENVVLLGVVRFPEDLPLTGLRRLVNPAGQWDGIAPGAELPWWNVFSGHVSMKTSFVRAVGGFDEDLAIFHDIELGKRLHDQGMRLYLADKAVGSHYHDRTLPQIVKFSEAYGRYFAELGSRDDPELYEHVRESWYCETGPRVLVKTILGAAVGNALVRPLTVPLASFLLDRVPAFGNPLTRLILFHVGHRAFHRNYRPRGGAA</sequence>
<feature type="domain" description="Glycosyltransferase 2-like" evidence="1">
    <location>
        <begin position="17"/>
        <end position="139"/>
    </location>
</feature>
<evidence type="ECO:0000259" key="1">
    <source>
        <dbReference type="Pfam" id="PF00535"/>
    </source>
</evidence>
<dbReference type="AlphaFoldDB" id="A0A6P1ZGK8"/>
<comment type="caution">
    <text evidence="2">The sequence shown here is derived from an EMBL/GenBank/DDBJ whole genome shotgun (WGS) entry which is preliminary data.</text>
</comment>
<evidence type="ECO:0000313" key="2">
    <source>
        <dbReference type="EMBL" id="TVM32094.1"/>
    </source>
</evidence>
<proteinExistence type="predicted"/>
<accession>A0A6P1ZGK8</accession>
<dbReference type="InterPro" id="IPR001173">
    <property type="entry name" value="Glyco_trans_2-like"/>
</dbReference>
<name>A0A6P1ZGK8_9BACT</name>
<dbReference type="SUPFAM" id="SSF53448">
    <property type="entry name" value="Nucleotide-diphospho-sugar transferases"/>
    <property type="match status" value="1"/>
</dbReference>
<dbReference type="PANTHER" id="PTHR43685">
    <property type="entry name" value="GLYCOSYLTRANSFERASE"/>
    <property type="match status" value="1"/>
</dbReference>
<dbReference type="Pfam" id="PF00535">
    <property type="entry name" value="Glycos_transf_2"/>
    <property type="match status" value="1"/>
</dbReference>
<gene>
    <name evidence="2" type="ORF">DQK91_16315</name>
</gene>
<dbReference type="CDD" id="cd00761">
    <property type="entry name" value="Glyco_tranf_GTA_type"/>
    <property type="match status" value="1"/>
</dbReference>
<dbReference type="OrthoDB" id="5291101at2"/>
<dbReference type="Gene3D" id="3.90.550.10">
    <property type="entry name" value="Spore Coat Polysaccharide Biosynthesis Protein SpsA, Chain A"/>
    <property type="match status" value="1"/>
</dbReference>
<dbReference type="RefSeq" id="WP_144306459.1">
    <property type="nucleotide sequence ID" value="NZ_QMIF01000012.1"/>
</dbReference>
<organism evidence="2 3">
    <name type="scientific">Oceanidesulfovibrio marinus</name>
    <dbReference type="NCBI Taxonomy" id="370038"/>
    <lineage>
        <taxon>Bacteria</taxon>
        <taxon>Pseudomonadati</taxon>
        <taxon>Thermodesulfobacteriota</taxon>
        <taxon>Desulfovibrionia</taxon>
        <taxon>Desulfovibrionales</taxon>
        <taxon>Desulfovibrionaceae</taxon>
        <taxon>Oceanidesulfovibrio</taxon>
    </lineage>
</organism>
<reference evidence="2 3" key="1">
    <citation type="submission" date="2018-06" db="EMBL/GenBank/DDBJ databases">
        <title>Complete genome of Desulfovibrio marinus P48SEP.</title>
        <authorList>
            <person name="Crispim J.S."/>
            <person name="Vidigal P.M.P."/>
            <person name="Silva L.C.F."/>
            <person name="Araujo L.C."/>
            <person name="Laguardia C.N."/>
            <person name="Dias R.S."/>
            <person name="Sousa M.P."/>
            <person name="Paula S.O."/>
            <person name="Silva C."/>
        </authorList>
    </citation>
    <scope>NUCLEOTIDE SEQUENCE [LARGE SCALE GENOMIC DNA]</scope>
    <source>
        <strain evidence="2 3">P48SEP</strain>
    </source>
</reference>
<dbReference type="EMBL" id="QMIF01000012">
    <property type="protein sequence ID" value="TVM32094.1"/>
    <property type="molecule type" value="Genomic_DNA"/>
</dbReference>
<protein>
    <recommendedName>
        <fullName evidence="1">Glycosyltransferase 2-like domain-containing protein</fullName>
    </recommendedName>
</protein>
<dbReference type="InterPro" id="IPR029044">
    <property type="entry name" value="Nucleotide-diphossugar_trans"/>
</dbReference>
<dbReference type="PANTHER" id="PTHR43685:SF3">
    <property type="entry name" value="SLR2126 PROTEIN"/>
    <property type="match status" value="1"/>
</dbReference>